<evidence type="ECO:0000313" key="19">
    <source>
        <dbReference type="Proteomes" id="UP001168380"/>
    </source>
</evidence>
<reference evidence="18" key="1">
    <citation type="submission" date="2023-07" db="EMBL/GenBank/DDBJ databases">
        <title>Gilvimarinus algae sp. nov., isolated from the surface of Kelp.</title>
        <authorList>
            <person name="Sun Y.Y."/>
            <person name="Gong Y."/>
            <person name="Du Z.J."/>
        </authorList>
    </citation>
    <scope>NUCLEOTIDE SEQUENCE</scope>
    <source>
        <strain evidence="18">SDUM040014</strain>
    </source>
</reference>
<evidence type="ECO:0000256" key="15">
    <source>
        <dbReference type="SAM" id="SignalP"/>
    </source>
</evidence>
<feature type="domain" description="TonB-dependent receptor plug" evidence="17">
    <location>
        <begin position="46"/>
        <end position="152"/>
    </location>
</feature>
<keyword evidence="8" id="KW-0406">Ion transport</keyword>
<feature type="chain" id="PRO_5047492875" evidence="15">
    <location>
        <begin position="26"/>
        <end position="771"/>
    </location>
</feature>
<accession>A0ABT8TE22</accession>
<gene>
    <name evidence="18" type="ORF">QWI16_09205</name>
</gene>
<keyword evidence="5 12" id="KW-0812">Transmembrane</keyword>
<evidence type="ECO:0000256" key="12">
    <source>
        <dbReference type="PROSITE-ProRule" id="PRU01360"/>
    </source>
</evidence>
<comment type="similarity">
    <text evidence="12 14">Belongs to the TonB-dependent receptor family.</text>
</comment>
<keyword evidence="2 12" id="KW-0813">Transport</keyword>
<evidence type="ECO:0000256" key="7">
    <source>
        <dbReference type="ARBA" id="ARBA00023004"/>
    </source>
</evidence>
<dbReference type="Pfam" id="PF07715">
    <property type="entry name" value="Plug"/>
    <property type="match status" value="1"/>
</dbReference>
<evidence type="ECO:0000256" key="10">
    <source>
        <dbReference type="ARBA" id="ARBA00023136"/>
    </source>
</evidence>
<comment type="subcellular location">
    <subcellularLocation>
        <location evidence="1 12">Cell outer membrane</location>
        <topology evidence="1 12">Multi-pass membrane protein</topology>
    </subcellularLocation>
</comment>
<keyword evidence="11 12" id="KW-0998">Cell outer membrane</keyword>
<keyword evidence="3 12" id="KW-1134">Transmembrane beta strand</keyword>
<dbReference type="EMBL" id="JAULRT010000052">
    <property type="protein sequence ID" value="MDO3382352.1"/>
    <property type="molecule type" value="Genomic_DNA"/>
</dbReference>
<evidence type="ECO:0000256" key="6">
    <source>
        <dbReference type="ARBA" id="ARBA00022729"/>
    </source>
</evidence>
<evidence type="ECO:0000256" key="2">
    <source>
        <dbReference type="ARBA" id="ARBA00022448"/>
    </source>
</evidence>
<proteinExistence type="inferred from homology"/>
<keyword evidence="4" id="KW-0410">Iron transport</keyword>
<dbReference type="Gene3D" id="2.40.170.20">
    <property type="entry name" value="TonB-dependent receptor, beta-barrel domain"/>
    <property type="match status" value="1"/>
</dbReference>
<dbReference type="Pfam" id="PF00593">
    <property type="entry name" value="TonB_dep_Rec_b-barrel"/>
    <property type="match status" value="1"/>
</dbReference>
<dbReference type="RefSeq" id="WP_302712557.1">
    <property type="nucleotide sequence ID" value="NZ_JAULRT010000052.1"/>
</dbReference>
<dbReference type="PROSITE" id="PS01156">
    <property type="entry name" value="TONB_DEPENDENT_REC_2"/>
    <property type="match status" value="1"/>
</dbReference>
<evidence type="ECO:0000256" key="1">
    <source>
        <dbReference type="ARBA" id="ARBA00004571"/>
    </source>
</evidence>
<dbReference type="InterPro" id="IPR039426">
    <property type="entry name" value="TonB-dep_rcpt-like"/>
</dbReference>
<dbReference type="InterPro" id="IPR012910">
    <property type="entry name" value="Plug_dom"/>
</dbReference>
<evidence type="ECO:0000256" key="14">
    <source>
        <dbReference type="RuleBase" id="RU003357"/>
    </source>
</evidence>
<evidence type="ECO:0000256" key="11">
    <source>
        <dbReference type="ARBA" id="ARBA00023237"/>
    </source>
</evidence>
<sequence>MKSRAFALKASGLIGTLVVAASVQAQTESAKTEELVVTGQKIERSLQDTAASVAVLTEQVMTDQQIESFYDLVDQVPNVHGVLGTGFSIRGIDAFNVSGGGNSYLASVYVDGAPMPYRAIQKGGFFTWDVAQVEILRGPQSTLQGRNALAGAVVVNTVGPSYEWDGKLRLEAGEYGKQQLAFAGGGAIVDDLLAFRVSAEQNDFDGFNDNITRGDHSDFNNNETYRGKLLFEPGDDFSALLSFTRTETEIGVRWTEPAEDGDDYNHRITTFNDPTFESNEADITTLELNYELNDHWQLSAISSYSDSNYAYEWDGDATAEPQSILLDDRTDETVSQEFRFVLEYDRLSGVIGAYYSDLDVEDVASGQRGLTLAQTGLPTLLVTPPEYGGLGLDQQTAGMVLSLYEPIDPVQLGTYSKVTQAVTTQAIFTDLTFKVTERWDIFGGLRWDKEEQENSSDTLYTIDNEALLPNPADYAANPQLAALLTGINAQLYQMVDDASGTEPAADASFDELLPKVGTTYHFTDDVNLSFTFQQGYRSGGVGTNVFQGTIFTYQPEFTDNYELALRTSWLDGALTANANAFLIDWQDQQIAVQLSGSSFDTETRNAGSSTVKGFELELNYALSEALRVYGGLGYSKTEFDEFLIVQPTQTLDLSGRAFPRAPEWTASVGATYRSASGLFANINANYADNSIVAVNPYSEGLSEGDPGFDPRNDSRTLVNLKVGYEWDQLGVYATASNLFDEQYVELANQGTPPSITLGAPRVLSAGVEYRF</sequence>
<protein>
    <submittedName>
        <fullName evidence="18">TonB-dependent receptor</fullName>
    </submittedName>
</protein>
<dbReference type="PANTHER" id="PTHR32552">
    <property type="entry name" value="FERRICHROME IRON RECEPTOR-RELATED"/>
    <property type="match status" value="1"/>
</dbReference>
<evidence type="ECO:0000256" key="9">
    <source>
        <dbReference type="ARBA" id="ARBA00023077"/>
    </source>
</evidence>
<keyword evidence="18" id="KW-0675">Receptor</keyword>
<keyword evidence="19" id="KW-1185">Reference proteome</keyword>
<keyword evidence="6 15" id="KW-0732">Signal</keyword>
<dbReference type="PROSITE" id="PS52016">
    <property type="entry name" value="TONB_DEPENDENT_REC_3"/>
    <property type="match status" value="1"/>
</dbReference>
<dbReference type="SUPFAM" id="SSF56935">
    <property type="entry name" value="Porins"/>
    <property type="match status" value="1"/>
</dbReference>
<evidence type="ECO:0000256" key="13">
    <source>
        <dbReference type="PROSITE-ProRule" id="PRU10144"/>
    </source>
</evidence>
<evidence type="ECO:0000256" key="8">
    <source>
        <dbReference type="ARBA" id="ARBA00023065"/>
    </source>
</evidence>
<dbReference type="InterPro" id="IPR000531">
    <property type="entry name" value="Beta-barrel_TonB"/>
</dbReference>
<feature type="domain" description="TonB-dependent receptor-like beta-barrel" evidence="16">
    <location>
        <begin position="221"/>
        <end position="738"/>
    </location>
</feature>
<evidence type="ECO:0000313" key="18">
    <source>
        <dbReference type="EMBL" id="MDO3382352.1"/>
    </source>
</evidence>
<evidence type="ECO:0000256" key="4">
    <source>
        <dbReference type="ARBA" id="ARBA00022496"/>
    </source>
</evidence>
<dbReference type="Proteomes" id="UP001168380">
    <property type="component" value="Unassembled WGS sequence"/>
</dbReference>
<name>A0ABT8TE22_9GAMM</name>
<dbReference type="PANTHER" id="PTHR32552:SF81">
    <property type="entry name" value="TONB-DEPENDENT OUTER MEMBRANE RECEPTOR"/>
    <property type="match status" value="1"/>
</dbReference>
<keyword evidence="10 12" id="KW-0472">Membrane</keyword>
<keyword evidence="9 14" id="KW-0798">TonB box</keyword>
<dbReference type="InterPro" id="IPR036942">
    <property type="entry name" value="Beta-barrel_TonB_sf"/>
</dbReference>
<comment type="caution">
    <text evidence="18">The sequence shown here is derived from an EMBL/GenBank/DDBJ whole genome shotgun (WGS) entry which is preliminary data.</text>
</comment>
<evidence type="ECO:0000259" key="17">
    <source>
        <dbReference type="Pfam" id="PF07715"/>
    </source>
</evidence>
<organism evidence="18 19">
    <name type="scientific">Gilvimarinus algae</name>
    <dbReference type="NCBI Taxonomy" id="3058037"/>
    <lineage>
        <taxon>Bacteria</taxon>
        <taxon>Pseudomonadati</taxon>
        <taxon>Pseudomonadota</taxon>
        <taxon>Gammaproteobacteria</taxon>
        <taxon>Cellvibrionales</taxon>
        <taxon>Cellvibrionaceae</taxon>
        <taxon>Gilvimarinus</taxon>
    </lineage>
</organism>
<feature type="short sequence motif" description="TonB C-terminal box" evidence="13">
    <location>
        <begin position="754"/>
        <end position="771"/>
    </location>
</feature>
<keyword evidence="7" id="KW-0408">Iron</keyword>
<evidence type="ECO:0000256" key="5">
    <source>
        <dbReference type="ARBA" id="ARBA00022692"/>
    </source>
</evidence>
<evidence type="ECO:0000256" key="3">
    <source>
        <dbReference type="ARBA" id="ARBA00022452"/>
    </source>
</evidence>
<feature type="signal peptide" evidence="15">
    <location>
        <begin position="1"/>
        <end position="25"/>
    </location>
</feature>
<evidence type="ECO:0000259" key="16">
    <source>
        <dbReference type="Pfam" id="PF00593"/>
    </source>
</evidence>
<dbReference type="InterPro" id="IPR010917">
    <property type="entry name" value="TonB_rcpt_CS"/>
</dbReference>